<dbReference type="Gene3D" id="3.30.230.80">
    <property type="match status" value="1"/>
</dbReference>
<dbReference type="GO" id="GO:0005524">
    <property type="term" value="F:ATP binding"/>
    <property type="evidence" value="ECO:0007669"/>
    <property type="project" value="UniProtKB-KW"/>
</dbReference>
<feature type="binding site" evidence="11">
    <location>
        <position position="33"/>
    </location>
    <ligand>
        <name>ATP</name>
        <dbReference type="ChEBI" id="CHEBI:30616"/>
    </ligand>
</feature>
<proteinExistence type="inferred from homology"/>
<evidence type="ECO:0000256" key="2">
    <source>
        <dbReference type="ARBA" id="ARBA00022490"/>
    </source>
</evidence>
<evidence type="ECO:0000256" key="9">
    <source>
        <dbReference type="ARBA" id="ARBA00079544"/>
    </source>
</evidence>
<dbReference type="AlphaFoldDB" id="A0A0Q4B3X5"/>
<keyword evidence="6" id="KW-0143">Chaperone</keyword>
<dbReference type="InterPro" id="IPR019805">
    <property type="entry name" value="Heat_shock_protein_90_CS"/>
</dbReference>
<dbReference type="PANTHER" id="PTHR11528">
    <property type="entry name" value="HEAT SHOCK PROTEIN 90 FAMILY MEMBER"/>
    <property type="match status" value="1"/>
</dbReference>
<comment type="similarity">
    <text evidence="1">Belongs to the heat shock protein 90 family.</text>
</comment>
<feature type="binding site" evidence="11">
    <location>
        <position position="37"/>
    </location>
    <ligand>
        <name>ATP</name>
        <dbReference type="ChEBI" id="CHEBI:30616"/>
    </ligand>
</feature>
<comment type="caution">
    <text evidence="12">The sequence shown here is derived from an EMBL/GenBank/DDBJ whole genome shotgun (WGS) entry which is preliminary data.</text>
</comment>
<dbReference type="Pfam" id="PF13589">
    <property type="entry name" value="HATPase_c_3"/>
    <property type="match status" value="1"/>
</dbReference>
<feature type="binding site" evidence="11">
    <location>
        <position position="330"/>
    </location>
    <ligand>
        <name>ATP</name>
        <dbReference type="ChEBI" id="CHEBI:30616"/>
    </ligand>
</feature>
<evidence type="ECO:0000256" key="4">
    <source>
        <dbReference type="ARBA" id="ARBA00022840"/>
    </source>
</evidence>
<protein>
    <recommendedName>
        <fullName evidence="8">Chaperone protein HtpG</fullName>
    </recommendedName>
    <alternativeName>
        <fullName evidence="7">Chaperone protein htpG</fullName>
    </alternativeName>
    <alternativeName>
        <fullName evidence="9 10">Heat shock protein HtpG</fullName>
    </alternativeName>
</protein>
<dbReference type="STRING" id="1702214.AL399_06545"/>
<keyword evidence="5" id="KW-0346">Stress response</keyword>
<evidence type="ECO:0000256" key="11">
    <source>
        <dbReference type="PIRSR" id="PIRSR002583-1"/>
    </source>
</evidence>
<dbReference type="InterPro" id="IPR036890">
    <property type="entry name" value="HATPase_C_sf"/>
</dbReference>
<keyword evidence="2" id="KW-0963">Cytoplasm</keyword>
<feature type="binding site" evidence="11">
    <location>
        <position position="83"/>
    </location>
    <ligand>
        <name>ATP</name>
        <dbReference type="ChEBI" id="CHEBI:30616"/>
    </ligand>
</feature>
<evidence type="ECO:0000313" key="12">
    <source>
        <dbReference type="EMBL" id="KQM08594.1"/>
    </source>
</evidence>
<evidence type="ECO:0000256" key="6">
    <source>
        <dbReference type="ARBA" id="ARBA00023186"/>
    </source>
</evidence>
<dbReference type="CDD" id="cd16927">
    <property type="entry name" value="HATPase_Hsp90-like"/>
    <property type="match status" value="1"/>
</dbReference>
<evidence type="ECO:0000313" key="13">
    <source>
        <dbReference type="Proteomes" id="UP000054172"/>
    </source>
</evidence>
<organism evidence="12 13">
    <name type="scientific">Candidatus [Bacteroides] periocalifornicus</name>
    <dbReference type="NCBI Taxonomy" id="1702214"/>
    <lineage>
        <taxon>Bacteria</taxon>
        <taxon>Pseudomonadati</taxon>
        <taxon>Bacteroidota</taxon>
    </lineage>
</organism>
<accession>A0A0Q4B3X5</accession>
<feature type="binding site" evidence="11">
    <location>
        <begin position="98"/>
        <end position="99"/>
    </location>
    <ligand>
        <name>ATP</name>
        <dbReference type="ChEBI" id="CHEBI:30616"/>
    </ligand>
</feature>
<evidence type="ECO:0000256" key="10">
    <source>
        <dbReference type="ARBA" id="ARBA00080411"/>
    </source>
</evidence>
<dbReference type="PROSITE" id="PS00298">
    <property type="entry name" value="HSP90"/>
    <property type="match status" value="1"/>
</dbReference>
<dbReference type="FunFam" id="3.30.565.10:FF:000076">
    <property type="entry name" value="Molecular chaperone HtpG"/>
    <property type="match status" value="1"/>
</dbReference>
<feature type="binding site" evidence="11">
    <location>
        <position position="168"/>
    </location>
    <ligand>
        <name>ATP</name>
        <dbReference type="ChEBI" id="CHEBI:30616"/>
    </ligand>
</feature>
<dbReference type="EMBL" id="LIIK01000030">
    <property type="protein sequence ID" value="KQM08594.1"/>
    <property type="molecule type" value="Genomic_DNA"/>
</dbReference>
<name>A0A0Q4B3X5_9BACT</name>
<sequence length="686" mass="77930">MATQTGQIGVTSENIFPIIKKFLYSDHEIFLRELISNAVDATQKLKTLATAGDFKGELGDCTIEVTVDKKASTLTISDRGIGMTQEEVERYINQIALSGAEAFLSKYKDQANNIIGHFGLGFYSAFMVSDRVEIESLSWQPEAKPVHWSCEGDPSYTLEEGKRKDRGTDIILHIAKENEEFLEQARVEELLEKYCRFLPVPIACGKKREWKNGKEVLTDEANIINTHDPLWAKRPADLKPEDYEEFYSYLFPGAEPPLFYIHLNVDYPFTLTGILYFPRIRNQFDMQRNKIQLYCNQVFVTDAVEGIVPEFLTVLHGVIDSPDIPLNVSRSYLQSDANVKKISAHITKKVADRLQELFDTDREAYQKKWDDLKLFVAYGMITDEKFYEKAEKFALFKNVDGKYFTLEEYKNLVGEAQKDKHGSTIYLYSTDRDGQWSYIEQAKNRGYDVLLMDGQLDSHLINHLESKLEKVRFTRVDSATVDHLIEKENQETVTLSANEQDYLRAAVEAAADGQKQSIFVSIEALGEQELPAVITQNEFMRRMKDMAALSPTGNFYASMPGSLTLVLNASHPLIKELAADVVTAKGAEVEAVDKQIAPLRTEEETLRKKTDKLKPEEVEQADKDRLSALSKSIDDLQAQRKEILDGYGKASQMAHQVVDLALLANNLLKGEELARFVRRSVEMIEK</sequence>
<dbReference type="InterPro" id="IPR020575">
    <property type="entry name" value="Hsp90_N"/>
</dbReference>
<dbReference type="Gene3D" id="3.30.565.10">
    <property type="entry name" value="Histidine kinase-like ATPase, C-terminal domain"/>
    <property type="match status" value="1"/>
</dbReference>
<dbReference type="NCBIfam" id="NF003555">
    <property type="entry name" value="PRK05218.1"/>
    <property type="match status" value="1"/>
</dbReference>
<keyword evidence="4 11" id="KW-0067">ATP-binding</keyword>
<evidence type="ECO:0000256" key="5">
    <source>
        <dbReference type="ARBA" id="ARBA00023016"/>
    </source>
</evidence>
<evidence type="ECO:0000256" key="3">
    <source>
        <dbReference type="ARBA" id="ARBA00022741"/>
    </source>
</evidence>
<dbReference type="GO" id="GO:0016887">
    <property type="term" value="F:ATP hydrolysis activity"/>
    <property type="evidence" value="ECO:0007669"/>
    <property type="project" value="InterPro"/>
</dbReference>
<dbReference type="PIRSF" id="PIRSF002583">
    <property type="entry name" value="Hsp90"/>
    <property type="match status" value="1"/>
</dbReference>
<gene>
    <name evidence="12" type="ORF">AL399_06545</name>
</gene>
<dbReference type="GO" id="GO:0140662">
    <property type="term" value="F:ATP-dependent protein folding chaperone"/>
    <property type="evidence" value="ECO:0007669"/>
    <property type="project" value="InterPro"/>
</dbReference>
<dbReference type="PRINTS" id="PR00775">
    <property type="entry name" value="HEATSHOCK90"/>
</dbReference>
<feature type="binding site" evidence="11">
    <location>
        <position position="78"/>
    </location>
    <ligand>
        <name>ATP</name>
        <dbReference type="ChEBI" id="CHEBI:30616"/>
    </ligand>
</feature>
<dbReference type="FunFam" id="3.30.230.80:FF:000008">
    <property type="entry name" value="Molecular chaperone HtpG"/>
    <property type="match status" value="1"/>
</dbReference>
<dbReference type="PATRIC" id="fig|1702214.3.peg.609"/>
<dbReference type="Gene3D" id="3.40.50.11260">
    <property type="match status" value="1"/>
</dbReference>
<dbReference type="SUPFAM" id="SSF55874">
    <property type="entry name" value="ATPase domain of HSP90 chaperone/DNA topoisomerase II/histidine kinase"/>
    <property type="match status" value="1"/>
</dbReference>
<dbReference type="Proteomes" id="UP000054172">
    <property type="component" value="Unassembled WGS sequence"/>
</dbReference>
<dbReference type="Pfam" id="PF00183">
    <property type="entry name" value="HSP90"/>
    <property type="match status" value="1"/>
</dbReference>
<keyword evidence="3 11" id="KW-0547">Nucleotide-binding</keyword>
<evidence type="ECO:0000256" key="7">
    <source>
        <dbReference type="ARBA" id="ARBA00067988"/>
    </source>
</evidence>
<dbReference type="SUPFAM" id="SSF54211">
    <property type="entry name" value="Ribosomal protein S5 domain 2-like"/>
    <property type="match status" value="1"/>
</dbReference>
<keyword evidence="13" id="KW-1185">Reference proteome</keyword>
<evidence type="ECO:0000256" key="1">
    <source>
        <dbReference type="ARBA" id="ARBA00008239"/>
    </source>
</evidence>
<dbReference type="InterPro" id="IPR020568">
    <property type="entry name" value="Ribosomal_Su5_D2-typ_SF"/>
</dbReference>
<evidence type="ECO:0000256" key="8">
    <source>
        <dbReference type="ARBA" id="ARBA00070675"/>
    </source>
</evidence>
<dbReference type="InterPro" id="IPR001404">
    <property type="entry name" value="Hsp90_fam"/>
</dbReference>
<dbReference type="GO" id="GO:0051082">
    <property type="term" value="F:unfolded protein binding"/>
    <property type="evidence" value="ECO:0007669"/>
    <property type="project" value="InterPro"/>
</dbReference>
<reference evidence="12" key="1">
    <citation type="submission" date="2015-08" db="EMBL/GenBank/DDBJ databases">
        <title>Candidatus Bacteriodes Periocalifornicus.</title>
        <authorList>
            <person name="McLean J.S."/>
            <person name="Kelley S."/>
        </authorList>
    </citation>
    <scope>NUCLEOTIDE SEQUENCE [LARGE SCALE GENOMIC DNA]</scope>
    <source>
        <strain evidence="12">12B</strain>
    </source>
</reference>